<evidence type="ECO:0000313" key="2">
    <source>
        <dbReference type="EMBL" id="KIK11711.1"/>
    </source>
</evidence>
<feature type="transmembrane region" description="Helical" evidence="1">
    <location>
        <begin position="182"/>
        <end position="204"/>
    </location>
</feature>
<reference evidence="2 3" key="1">
    <citation type="submission" date="2014-04" db="EMBL/GenBank/DDBJ databases">
        <authorList>
            <consortium name="DOE Joint Genome Institute"/>
            <person name="Kuo A."/>
            <person name="Kohler A."/>
            <person name="Costa M.D."/>
            <person name="Nagy L.G."/>
            <person name="Floudas D."/>
            <person name="Copeland A."/>
            <person name="Barry K.W."/>
            <person name="Cichocki N."/>
            <person name="Veneault-Fourrey C."/>
            <person name="LaButti K."/>
            <person name="Lindquist E.A."/>
            <person name="Lipzen A."/>
            <person name="Lundell T."/>
            <person name="Morin E."/>
            <person name="Murat C."/>
            <person name="Sun H."/>
            <person name="Tunlid A."/>
            <person name="Henrissat B."/>
            <person name="Grigoriev I.V."/>
            <person name="Hibbett D.S."/>
            <person name="Martin F."/>
            <person name="Nordberg H.P."/>
            <person name="Cantor M.N."/>
            <person name="Hua S.X."/>
        </authorList>
    </citation>
    <scope>NUCLEOTIDE SEQUENCE [LARGE SCALE GENOMIC DNA]</scope>
    <source>
        <strain evidence="2 3">441</strain>
    </source>
</reference>
<evidence type="ECO:0000256" key="1">
    <source>
        <dbReference type="SAM" id="Phobius"/>
    </source>
</evidence>
<name>A0A0C9Y3N4_9AGAM</name>
<feature type="transmembrane region" description="Helical" evidence="1">
    <location>
        <begin position="138"/>
        <end position="161"/>
    </location>
</feature>
<keyword evidence="1" id="KW-0472">Membrane</keyword>
<keyword evidence="3" id="KW-1185">Reference proteome</keyword>
<accession>A0A0C9Y3N4</accession>
<gene>
    <name evidence="2" type="ORF">PISMIDRAFT_476591</name>
</gene>
<keyword evidence="1" id="KW-0812">Transmembrane</keyword>
<dbReference type="OrthoDB" id="2647247at2759"/>
<proteinExistence type="predicted"/>
<sequence>MVVAQLVVNVRDDYLSSPSGIHLCSCYPISPFSLNHSLVMCHIITSGRLTHDLTVPSSASHKYLRAQHSGCSHAAHRRVSFAMCHQHNTQQIECGTPNLWPRGRHIHLPMNRTSSGIPRSILLPHAKPEYRIRPLKPVFFISAIASTISVLSFFSDLGTVTPWFSGSRRRLPARRLVQMRRWFVVKTAADVALVATAIFGAFVAERGVTGEARLSYQQGMLYTALRLVLSPRILHYLAPAYDDLSLLTCRFWAIDIPALYCFLRAIILYVLHKSAASSVTAIAPVSLRVAEDPFGQDTNSA</sequence>
<protein>
    <submittedName>
        <fullName evidence="2">Uncharacterized protein</fullName>
    </submittedName>
</protein>
<dbReference type="AlphaFoldDB" id="A0A0C9Y3N4"/>
<dbReference type="HOGENOM" id="CLU_924754_0_0_1"/>
<dbReference type="Proteomes" id="UP000054018">
    <property type="component" value="Unassembled WGS sequence"/>
</dbReference>
<reference evidence="3" key="2">
    <citation type="submission" date="2015-01" db="EMBL/GenBank/DDBJ databases">
        <title>Evolutionary Origins and Diversification of the Mycorrhizal Mutualists.</title>
        <authorList>
            <consortium name="DOE Joint Genome Institute"/>
            <consortium name="Mycorrhizal Genomics Consortium"/>
            <person name="Kohler A."/>
            <person name="Kuo A."/>
            <person name="Nagy L.G."/>
            <person name="Floudas D."/>
            <person name="Copeland A."/>
            <person name="Barry K.W."/>
            <person name="Cichocki N."/>
            <person name="Veneault-Fourrey C."/>
            <person name="LaButti K."/>
            <person name="Lindquist E.A."/>
            <person name="Lipzen A."/>
            <person name="Lundell T."/>
            <person name="Morin E."/>
            <person name="Murat C."/>
            <person name="Riley R."/>
            <person name="Ohm R."/>
            <person name="Sun H."/>
            <person name="Tunlid A."/>
            <person name="Henrissat B."/>
            <person name="Grigoriev I.V."/>
            <person name="Hibbett D.S."/>
            <person name="Martin F."/>
        </authorList>
    </citation>
    <scope>NUCLEOTIDE SEQUENCE [LARGE SCALE GENOMIC DNA]</scope>
    <source>
        <strain evidence="3">441</strain>
    </source>
</reference>
<keyword evidence="1" id="KW-1133">Transmembrane helix</keyword>
<evidence type="ECO:0000313" key="3">
    <source>
        <dbReference type="Proteomes" id="UP000054018"/>
    </source>
</evidence>
<dbReference type="EMBL" id="KN834169">
    <property type="protein sequence ID" value="KIK11711.1"/>
    <property type="molecule type" value="Genomic_DNA"/>
</dbReference>
<organism evidence="2 3">
    <name type="scientific">Pisolithus microcarpus 441</name>
    <dbReference type="NCBI Taxonomy" id="765257"/>
    <lineage>
        <taxon>Eukaryota</taxon>
        <taxon>Fungi</taxon>
        <taxon>Dikarya</taxon>
        <taxon>Basidiomycota</taxon>
        <taxon>Agaricomycotina</taxon>
        <taxon>Agaricomycetes</taxon>
        <taxon>Agaricomycetidae</taxon>
        <taxon>Boletales</taxon>
        <taxon>Sclerodermatineae</taxon>
        <taxon>Pisolithaceae</taxon>
        <taxon>Pisolithus</taxon>
    </lineage>
</organism>